<feature type="compositionally biased region" description="Polar residues" evidence="7">
    <location>
        <begin position="174"/>
        <end position="183"/>
    </location>
</feature>
<evidence type="ECO:0000256" key="3">
    <source>
        <dbReference type="ARBA" id="ARBA00022670"/>
    </source>
</evidence>
<dbReference type="Pfam" id="PF00443">
    <property type="entry name" value="UCH"/>
    <property type="match status" value="1"/>
</dbReference>
<feature type="compositionally biased region" description="Pro residues" evidence="7">
    <location>
        <begin position="162"/>
        <end position="171"/>
    </location>
</feature>
<keyword evidence="10" id="KW-1185">Reference proteome</keyword>
<sequence length="959" mass="103047">MNGSHLPAGQPMPGGVGGVPGGRGPVEMGHVPTAGNGPRRRGPQHFPSHQPSHQPSYYHQQHHNAHHNHNPMYYSAPMNPYATSYYPQQMPHYYQNNAMPASPYVPHHSAYPARSPPVMHQQYPPIVSSSMQHHPLPQAYSRPPPQQPSPAISTPPVYATTLPPPPVPVPQAPSSTHSPQTAVQPPLTPSTPHTQISPPPPAPQPEVEVARPPFRAPLPWLSRPDLPFPTRAARSRRRRKILTTDASNVRLPNSHQGGVIDTLVEPTGSETITNPSAPETPAQRSTTSAPSSAASLGSVDRSEVPSTQGLPSETAQPTSTTTPTSTQASQAPVAANVAHPKAKPVSRAAAPAVPVIPKTTKAAIKDPKGASSNDRAVADQTPTASQQPPTDAPVVASSASVPVEEMQPAAAPAPVKPKLWTGLFANASAAAAANQGSQAVPETATSGAVESGEANGNSTTDTGTFTKTNASSLAEAVALFRVGKGQKLAFLKPRGLINTGNMCYMNSVLQVLIFCTPFYDFLDQISKKAVHSFKSETPLVDAMIMFMREFQVIDSAASVEQLRMRLKSEELEQYGEPFTPEFVYDVIRKLPRFASMQRGHQQDAEEFLGFLLETLQDEIEKVMDKHTASTAATAATPAAVSSPTATADMSDWMEVGPKQRAAVTRSSGNPVTFSPITQIFGGKLRSEVKVPGLKDSVTYEPFQPLQLDIGSPQVRNIVDALRNLTLPEPLHGDFDSPRGPDAVVTKQVFLETLPSVLILHLKRFQFDAQGNGTLKIWKKVGYPLELELPKEVYSRQKRSVMAAEGTGLPKYRLIAAVYHHGKNASGGHYTADVRRQEGREWIRIDDTVIRRVRSEDVAEGGQEENAGKEASRSDQKRDTASGASGNRFEGIGGDDEVGDDEGWNQVATPASGAKKWSSVVNGNRTAAAAAAAAPPPPKGKQVRDNIKDKVAYLLFYQRI</sequence>
<dbReference type="InterPro" id="IPR001394">
    <property type="entry name" value="Peptidase_C19_UCH"/>
</dbReference>
<evidence type="ECO:0000256" key="4">
    <source>
        <dbReference type="ARBA" id="ARBA00022786"/>
    </source>
</evidence>
<dbReference type="GO" id="GO:0004843">
    <property type="term" value="F:cysteine-type deubiquitinase activity"/>
    <property type="evidence" value="ECO:0007669"/>
    <property type="project" value="UniProtKB-EC"/>
</dbReference>
<feature type="domain" description="USP" evidence="8">
    <location>
        <begin position="494"/>
        <end position="878"/>
    </location>
</feature>
<feature type="region of interest" description="Disordered" evidence="7">
    <location>
        <begin position="436"/>
        <end position="463"/>
    </location>
</feature>
<feature type="compositionally biased region" description="Low complexity" evidence="7">
    <location>
        <begin position="44"/>
        <end position="59"/>
    </location>
</feature>
<evidence type="ECO:0000256" key="1">
    <source>
        <dbReference type="ARBA" id="ARBA00000707"/>
    </source>
</evidence>
<dbReference type="Gene3D" id="3.90.70.10">
    <property type="entry name" value="Cysteine proteinases"/>
    <property type="match status" value="1"/>
</dbReference>
<dbReference type="AlphaFoldDB" id="A0AAW0QXI6"/>
<feature type="compositionally biased region" description="Basic and acidic residues" evidence="7">
    <location>
        <begin position="865"/>
        <end position="879"/>
    </location>
</feature>
<keyword evidence="5" id="KW-0378">Hydrolase</keyword>
<accession>A0AAW0QXI6</accession>
<feature type="region of interest" description="Disordered" evidence="7">
    <location>
        <begin position="925"/>
        <end position="944"/>
    </location>
</feature>
<name>A0AAW0QXI6_9PEZI</name>
<feature type="compositionally biased region" description="Polar residues" evidence="7">
    <location>
        <begin position="268"/>
        <end position="277"/>
    </location>
</feature>
<organism evidence="9 10">
    <name type="scientific">Apiospora kogelbergensis</name>
    <dbReference type="NCBI Taxonomy" id="1337665"/>
    <lineage>
        <taxon>Eukaryota</taxon>
        <taxon>Fungi</taxon>
        <taxon>Dikarya</taxon>
        <taxon>Ascomycota</taxon>
        <taxon>Pezizomycotina</taxon>
        <taxon>Sordariomycetes</taxon>
        <taxon>Xylariomycetidae</taxon>
        <taxon>Amphisphaeriales</taxon>
        <taxon>Apiosporaceae</taxon>
        <taxon>Apiospora</taxon>
    </lineage>
</organism>
<feature type="region of interest" description="Disordered" evidence="7">
    <location>
        <begin position="1"/>
        <end position="72"/>
    </location>
</feature>
<dbReference type="InterPro" id="IPR050164">
    <property type="entry name" value="Peptidase_C19"/>
</dbReference>
<evidence type="ECO:0000313" key="10">
    <source>
        <dbReference type="Proteomes" id="UP001392437"/>
    </source>
</evidence>
<keyword evidence="3" id="KW-0645">Protease</keyword>
<feature type="compositionally biased region" description="Gly residues" evidence="7">
    <location>
        <begin position="12"/>
        <end position="24"/>
    </location>
</feature>
<dbReference type="GO" id="GO:0006508">
    <property type="term" value="P:proteolysis"/>
    <property type="evidence" value="ECO:0007669"/>
    <property type="project" value="UniProtKB-KW"/>
</dbReference>
<proteinExistence type="predicted"/>
<feature type="compositionally biased region" description="Low complexity" evidence="7">
    <location>
        <begin position="280"/>
        <end position="295"/>
    </location>
</feature>
<dbReference type="EC" id="3.4.19.12" evidence="2"/>
<evidence type="ECO:0000256" key="5">
    <source>
        <dbReference type="ARBA" id="ARBA00022801"/>
    </source>
</evidence>
<reference evidence="9 10" key="1">
    <citation type="submission" date="2023-01" db="EMBL/GenBank/DDBJ databases">
        <title>Analysis of 21 Apiospora genomes using comparative genomics revels a genus with tremendous synthesis potential of carbohydrate active enzymes and secondary metabolites.</title>
        <authorList>
            <person name="Sorensen T."/>
        </authorList>
    </citation>
    <scope>NUCLEOTIDE SEQUENCE [LARGE SCALE GENOMIC DNA]</scope>
    <source>
        <strain evidence="9 10">CBS 117206</strain>
    </source>
</reference>
<dbReference type="PANTHER" id="PTHR24006:SF687">
    <property type="entry name" value="UBIQUITIN CARBOXYL-TERMINAL HYDROLASE 10"/>
    <property type="match status" value="1"/>
</dbReference>
<dbReference type="EMBL" id="JAQQWP010000006">
    <property type="protein sequence ID" value="KAK8115106.1"/>
    <property type="molecule type" value="Genomic_DNA"/>
</dbReference>
<evidence type="ECO:0000256" key="2">
    <source>
        <dbReference type="ARBA" id="ARBA00012759"/>
    </source>
</evidence>
<dbReference type="PANTHER" id="PTHR24006">
    <property type="entry name" value="UBIQUITIN CARBOXYL-TERMINAL HYDROLASE"/>
    <property type="match status" value="1"/>
</dbReference>
<feature type="compositionally biased region" description="Basic residues" evidence="7">
    <location>
        <begin position="60"/>
        <end position="69"/>
    </location>
</feature>
<feature type="compositionally biased region" description="Acidic residues" evidence="7">
    <location>
        <begin position="892"/>
        <end position="902"/>
    </location>
</feature>
<keyword evidence="4" id="KW-0833">Ubl conjugation pathway</keyword>
<dbReference type="GO" id="GO:0005634">
    <property type="term" value="C:nucleus"/>
    <property type="evidence" value="ECO:0007669"/>
    <property type="project" value="TreeGrafter"/>
</dbReference>
<evidence type="ECO:0000256" key="7">
    <source>
        <dbReference type="SAM" id="MobiDB-lite"/>
    </source>
</evidence>
<dbReference type="PROSITE" id="PS50235">
    <property type="entry name" value="USP_3"/>
    <property type="match status" value="1"/>
</dbReference>
<dbReference type="PROSITE" id="PS00972">
    <property type="entry name" value="USP_1"/>
    <property type="match status" value="1"/>
</dbReference>
<keyword evidence="6" id="KW-0788">Thiol protease</keyword>
<dbReference type="InterPro" id="IPR018200">
    <property type="entry name" value="USP_CS"/>
</dbReference>
<feature type="compositionally biased region" description="Polar residues" evidence="7">
    <location>
        <begin position="443"/>
        <end position="463"/>
    </location>
</feature>
<feature type="compositionally biased region" description="Polar residues" evidence="7">
    <location>
        <begin position="370"/>
        <end position="389"/>
    </location>
</feature>
<comment type="catalytic activity">
    <reaction evidence="1">
        <text>Thiol-dependent hydrolysis of ester, thioester, amide, peptide and isopeptide bonds formed by the C-terminal Gly of ubiquitin (a 76-residue protein attached to proteins as an intracellular targeting signal).</text>
        <dbReference type="EC" id="3.4.19.12"/>
    </reaction>
</comment>
<feature type="compositionally biased region" description="Low complexity" evidence="7">
    <location>
        <begin position="343"/>
        <end position="358"/>
    </location>
</feature>
<evidence type="ECO:0000256" key="6">
    <source>
        <dbReference type="ARBA" id="ARBA00022807"/>
    </source>
</evidence>
<dbReference type="Proteomes" id="UP001392437">
    <property type="component" value="Unassembled WGS sequence"/>
</dbReference>
<evidence type="ECO:0000259" key="8">
    <source>
        <dbReference type="PROSITE" id="PS50235"/>
    </source>
</evidence>
<evidence type="ECO:0000313" key="9">
    <source>
        <dbReference type="EMBL" id="KAK8115106.1"/>
    </source>
</evidence>
<feature type="compositionally biased region" description="Polar residues" evidence="7">
    <location>
        <begin position="244"/>
        <end position="256"/>
    </location>
</feature>
<dbReference type="GO" id="GO:0005829">
    <property type="term" value="C:cytosol"/>
    <property type="evidence" value="ECO:0007669"/>
    <property type="project" value="TreeGrafter"/>
</dbReference>
<feature type="compositionally biased region" description="Low complexity" evidence="7">
    <location>
        <begin position="314"/>
        <end position="332"/>
    </location>
</feature>
<protein>
    <recommendedName>
        <fullName evidence="2">ubiquitinyl hydrolase 1</fullName>
        <ecNumber evidence="2">3.4.19.12</ecNumber>
    </recommendedName>
</protein>
<dbReference type="InterPro" id="IPR038765">
    <property type="entry name" value="Papain-like_cys_pep_sf"/>
</dbReference>
<feature type="region of interest" description="Disordered" evidence="7">
    <location>
        <begin position="128"/>
        <end position="400"/>
    </location>
</feature>
<feature type="compositionally biased region" description="Polar residues" evidence="7">
    <location>
        <begin position="304"/>
        <end position="313"/>
    </location>
</feature>
<dbReference type="SUPFAM" id="SSF54001">
    <property type="entry name" value="Cysteine proteinases"/>
    <property type="match status" value="1"/>
</dbReference>
<comment type="caution">
    <text evidence="9">The sequence shown here is derived from an EMBL/GenBank/DDBJ whole genome shotgun (WGS) entry which is preliminary data.</text>
</comment>
<feature type="region of interest" description="Disordered" evidence="7">
    <location>
        <begin position="855"/>
        <end position="917"/>
    </location>
</feature>
<gene>
    <name evidence="9" type="ORF">PG999_007175</name>
</gene>
<dbReference type="GO" id="GO:0016579">
    <property type="term" value="P:protein deubiquitination"/>
    <property type="evidence" value="ECO:0007669"/>
    <property type="project" value="InterPro"/>
</dbReference>
<dbReference type="InterPro" id="IPR028889">
    <property type="entry name" value="USP"/>
</dbReference>